<protein>
    <recommendedName>
        <fullName evidence="4">DUF1189 domain-containing protein</fullName>
    </recommendedName>
</protein>
<evidence type="ECO:0000313" key="2">
    <source>
        <dbReference type="EMBL" id="KAA9299046.1"/>
    </source>
</evidence>
<evidence type="ECO:0000313" key="3">
    <source>
        <dbReference type="Proteomes" id="UP000327148"/>
    </source>
</evidence>
<feature type="transmembrane region" description="Helical" evidence="1">
    <location>
        <begin position="171"/>
        <end position="192"/>
    </location>
</feature>
<comment type="caution">
    <text evidence="2">The sequence shown here is derived from an EMBL/GenBank/DDBJ whole genome shotgun (WGS) entry which is preliminary data.</text>
</comment>
<reference evidence="2 3" key="1">
    <citation type="submission" date="2019-09" db="EMBL/GenBank/DDBJ databases">
        <title>Draft genome sequence assemblies of isolates from the urinary tract.</title>
        <authorList>
            <person name="Mores C.R."/>
            <person name="Putonti C."/>
            <person name="Wolfe A.J."/>
        </authorList>
    </citation>
    <scope>NUCLEOTIDE SEQUENCE [LARGE SCALE GENOMIC DNA]</scope>
    <source>
        <strain evidence="2 3">UMB623</strain>
    </source>
</reference>
<dbReference type="RefSeq" id="WP_070430435.1">
    <property type="nucleotide sequence ID" value="NZ_VYWO01000011.1"/>
</dbReference>
<sequence length="264" mass="30150">MFSSIKNSFSKLATTYLAFRHRLSILTASLLLLIVSLILCLPFISTYQTKVDQDLSHEFDQLEVYFTGQTSPLLSANSYEDGYFEETDQAGHDQVNDLNLYYFPSGQTLQRIEASDQSYFVFLPDQYFYRLKDGQAGQGAYPIHWQVPTSMDRLLEDLKSYKEEEQAQSRFLTLLAFRHLYFAFIVFAYAFLSASYLNRRRRTAFSALMNFEDCLALVSLSTLPASLLTLITAVLTRQPTILATSFIVYAVCLLAGQIKLISKK</sequence>
<feature type="transmembrane region" description="Helical" evidence="1">
    <location>
        <begin position="213"/>
        <end position="235"/>
    </location>
</feature>
<dbReference type="Proteomes" id="UP000327148">
    <property type="component" value="Unassembled WGS sequence"/>
</dbReference>
<name>A0A5N1GFH3_9LACT</name>
<evidence type="ECO:0000256" key="1">
    <source>
        <dbReference type="SAM" id="Phobius"/>
    </source>
</evidence>
<organism evidence="2 3">
    <name type="scientific">Aerococcus sanguinicola</name>
    <dbReference type="NCBI Taxonomy" id="119206"/>
    <lineage>
        <taxon>Bacteria</taxon>
        <taxon>Bacillati</taxon>
        <taxon>Bacillota</taxon>
        <taxon>Bacilli</taxon>
        <taxon>Lactobacillales</taxon>
        <taxon>Aerococcaceae</taxon>
        <taxon>Aerococcus</taxon>
    </lineage>
</organism>
<keyword evidence="1" id="KW-1133">Transmembrane helix</keyword>
<keyword evidence="1" id="KW-0812">Transmembrane</keyword>
<dbReference type="OrthoDB" id="2136577at2"/>
<keyword evidence="1" id="KW-0472">Membrane</keyword>
<proteinExistence type="predicted"/>
<accession>A0A5N1GFH3</accession>
<evidence type="ECO:0008006" key="4">
    <source>
        <dbReference type="Google" id="ProtNLM"/>
    </source>
</evidence>
<feature type="transmembrane region" description="Helical" evidence="1">
    <location>
        <begin position="241"/>
        <end position="261"/>
    </location>
</feature>
<dbReference type="EMBL" id="VYWO01000011">
    <property type="protein sequence ID" value="KAA9299046.1"/>
    <property type="molecule type" value="Genomic_DNA"/>
</dbReference>
<gene>
    <name evidence="2" type="ORF">F6I03_09655</name>
</gene>
<dbReference type="AlphaFoldDB" id="A0A5N1GFH3"/>